<evidence type="ECO:0000259" key="2">
    <source>
        <dbReference type="Pfam" id="PF12804"/>
    </source>
</evidence>
<accession>A0A382J3J4</accession>
<sequence>PHDNRREKEGGESVSPAYPNGQRNEGYSYSSLSIKRIRVSFFSEEGEFLDVLFSGLYSGAVESVITPIILAAGNSSRMGTPKALCDFEGYACLELVLSASRGIGQPIVVLGAAREEIQSKVDLSGVIVVVNEDRESGQTVSFKIGLRSLPTSAEAFLLFPVDTPLVTIEDVDFLIAAYRRERDPTKEIFIPSYGLRRGHPVLFRRFLAEEILSLRDEAPARSVMNLRPQRIRHVDFQDPYVLMDMDTPEDYDRCLGSYRTRKRKR</sequence>
<dbReference type="SUPFAM" id="SSF53448">
    <property type="entry name" value="Nucleotide-diphospho-sugar transferases"/>
    <property type="match status" value="1"/>
</dbReference>
<protein>
    <recommendedName>
        <fullName evidence="2">MobA-like NTP transferase domain-containing protein</fullName>
    </recommendedName>
</protein>
<evidence type="ECO:0000313" key="3">
    <source>
        <dbReference type="EMBL" id="SVC06446.1"/>
    </source>
</evidence>
<evidence type="ECO:0000256" key="1">
    <source>
        <dbReference type="SAM" id="MobiDB-lite"/>
    </source>
</evidence>
<dbReference type="InterPro" id="IPR025877">
    <property type="entry name" value="MobA-like_NTP_Trfase"/>
</dbReference>
<feature type="non-terminal residue" evidence="3">
    <location>
        <position position="1"/>
    </location>
</feature>
<feature type="compositionally biased region" description="Basic and acidic residues" evidence="1">
    <location>
        <begin position="1"/>
        <end position="11"/>
    </location>
</feature>
<feature type="region of interest" description="Disordered" evidence="1">
    <location>
        <begin position="1"/>
        <end position="22"/>
    </location>
</feature>
<dbReference type="Gene3D" id="3.90.550.10">
    <property type="entry name" value="Spore Coat Polysaccharide Biosynthesis Protein SpsA, Chain A"/>
    <property type="match status" value="1"/>
</dbReference>
<dbReference type="EMBL" id="UINC01071503">
    <property type="protein sequence ID" value="SVC06446.1"/>
    <property type="molecule type" value="Genomic_DNA"/>
</dbReference>
<reference evidence="3" key="1">
    <citation type="submission" date="2018-05" db="EMBL/GenBank/DDBJ databases">
        <authorList>
            <person name="Lanie J.A."/>
            <person name="Ng W.-L."/>
            <person name="Kazmierczak K.M."/>
            <person name="Andrzejewski T.M."/>
            <person name="Davidsen T.M."/>
            <person name="Wayne K.J."/>
            <person name="Tettelin H."/>
            <person name="Glass J.I."/>
            <person name="Rusch D."/>
            <person name="Podicherti R."/>
            <person name="Tsui H.-C.T."/>
            <person name="Winkler M.E."/>
        </authorList>
    </citation>
    <scope>NUCLEOTIDE SEQUENCE</scope>
</reference>
<dbReference type="InterPro" id="IPR029044">
    <property type="entry name" value="Nucleotide-diphossugar_trans"/>
</dbReference>
<dbReference type="PANTHER" id="PTHR43777">
    <property type="entry name" value="MOLYBDENUM COFACTOR CYTIDYLYLTRANSFERASE"/>
    <property type="match status" value="1"/>
</dbReference>
<proteinExistence type="predicted"/>
<dbReference type="AlphaFoldDB" id="A0A382J3J4"/>
<dbReference type="Pfam" id="PF12804">
    <property type="entry name" value="NTP_transf_3"/>
    <property type="match status" value="1"/>
</dbReference>
<feature type="domain" description="MobA-like NTP transferase" evidence="2">
    <location>
        <begin position="68"/>
        <end position="225"/>
    </location>
</feature>
<dbReference type="CDD" id="cd04182">
    <property type="entry name" value="GT_2_like_f"/>
    <property type="match status" value="1"/>
</dbReference>
<name>A0A382J3J4_9ZZZZ</name>
<dbReference type="GO" id="GO:0016779">
    <property type="term" value="F:nucleotidyltransferase activity"/>
    <property type="evidence" value="ECO:0007669"/>
    <property type="project" value="UniProtKB-ARBA"/>
</dbReference>
<organism evidence="3">
    <name type="scientific">marine metagenome</name>
    <dbReference type="NCBI Taxonomy" id="408172"/>
    <lineage>
        <taxon>unclassified sequences</taxon>
        <taxon>metagenomes</taxon>
        <taxon>ecological metagenomes</taxon>
    </lineage>
</organism>
<dbReference type="PANTHER" id="PTHR43777:SF1">
    <property type="entry name" value="MOLYBDENUM COFACTOR CYTIDYLYLTRANSFERASE"/>
    <property type="match status" value="1"/>
</dbReference>
<gene>
    <name evidence="3" type="ORF">METZ01_LOCUS259300</name>
</gene>